<dbReference type="Gene3D" id="3.40.50.300">
    <property type="entry name" value="P-loop containing nucleotide triphosphate hydrolases"/>
    <property type="match status" value="1"/>
</dbReference>
<evidence type="ECO:0000256" key="2">
    <source>
        <dbReference type="ARBA" id="ARBA00023015"/>
    </source>
</evidence>
<dbReference type="GO" id="GO:0006355">
    <property type="term" value="P:regulation of DNA-templated transcription"/>
    <property type="evidence" value="ECO:0007669"/>
    <property type="project" value="InterPro"/>
</dbReference>
<dbReference type="Pfam" id="PF03704">
    <property type="entry name" value="BTAD"/>
    <property type="match status" value="1"/>
</dbReference>
<keyword evidence="4" id="KW-0804">Transcription</keyword>
<proteinExistence type="inferred from homology"/>
<dbReference type="SUPFAM" id="SSF46894">
    <property type="entry name" value="C-terminal effector domain of the bipartite response regulators"/>
    <property type="match status" value="1"/>
</dbReference>
<dbReference type="GO" id="GO:0043531">
    <property type="term" value="F:ADP binding"/>
    <property type="evidence" value="ECO:0007669"/>
    <property type="project" value="InterPro"/>
</dbReference>
<accession>A0A8J7KP56</accession>
<dbReference type="Gene3D" id="1.25.40.10">
    <property type="entry name" value="Tetratricopeptide repeat domain"/>
    <property type="match status" value="2"/>
</dbReference>
<evidence type="ECO:0000256" key="3">
    <source>
        <dbReference type="ARBA" id="ARBA00023125"/>
    </source>
</evidence>
<dbReference type="SMART" id="SM01043">
    <property type="entry name" value="BTAD"/>
    <property type="match status" value="1"/>
</dbReference>
<dbReference type="AlphaFoldDB" id="A0A8J7KP56"/>
<dbReference type="InterPro" id="IPR001867">
    <property type="entry name" value="OmpR/PhoB-type_DNA-bd"/>
</dbReference>
<evidence type="ECO:0000313" key="8">
    <source>
        <dbReference type="Proteomes" id="UP000622552"/>
    </source>
</evidence>
<protein>
    <submittedName>
        <fullName evidence="7">DNA-binding SARP family transcriptional activator/tetratricopeptide (TPR) repeat protein</fullName>
    </submittedName>
</protein>
<evidence type="ECO:0000256" key="5">
    <source>
        <dbReference type="PROSITE-ProRule" id="PRU01091"/>
    </source>
</evidence>
<dbReference type="SUPFAM" id="SSF48452">
    <property type="entry name" value="TPR-like"/>
    <property type="match status" value="3"/>
</dbReference>
<organism evidence="7 8">
    <name type="scientific">Longispora fulva</name>
    <dbReference type="NCBI Taxonomy" id="619741"/>
    <lineage>
        <taxon>Bacteria</taxon>
        <taxon>Bacillati</taxon>
        <taxon>Actinomycetota</taxon>
        <taxon>Actinomycetes</taxon>
        <taxon>Micromonosporales</taxon>
        <taxon>Micromonosporaceae</taxon>
        <taxon>Longispora</taxon>
    </lineage>
</organism>
<dbReference type="InterPro" id="IPR051677">
    <property type="entry name" value="AfsR-DnrI-RedD_regulator"/>
</dbReference>
<sequence>MGFDLLGPVRFEHDGQVMVVRRRQERCVLCLLLLEAGRAVPVERLLDLLWDGRAPASSRATVHTYIARLRRMIAPTGLRLETKGAAYQLDVDRRAVDVHRFSDGLDAATRIADPAERLPLLRDLLALWRGPLMADTADDALRERLGTELEARRLTALELHAQAQIEVGLHARACDELLELVRRHPTRERLIWLAMLALYRSGRQAHALEIYRRTRTHLVEELGIEPSAELRGLHERMLRADPTLSAGQVATPRREYLPRDVPDFTGRAGELRWLDTVAGGRSPVAVVSAISGTGGMGKTALAVHWAHDAMHRFPDGQLYLDLRGHGAGAALGAGEALRRLLRMLGLPAASIPDQDDEAAALYRAQLSAQRMLIVLDNAASARQVRPLLPGGPGNLVVVTSRDRLAGLVARDGAHRLDLDTLTDAEAEDLVAQIIGPHRTRAEPQATAAVIRICGGLPLALRIAATNLAEQPGMTLRSWVDAVADDRLDGLAVDGDPDSAVRAVFALSLARLADPAAVLFRRLGLLPVTEVAPWLAADMTGGSDTDAADLLGTLRDASLLSAPRTGARFVLHDLVQLFAREQADADDLAALRRSYRSLLGLAVHADAELPSKHYPTPLPDDPADRAWPLSTAPAQWLADEWDLLVGVARDCVARGWPDLAWRMVAALTNFASNRSYIAEWTDAAETALAAAPDGYGAACLLLGLGGMMRGRGELASTAAMLGRARRLFARHGDDLRAATAASQLSMVYRQLDRVRSAQAAIDWAIARLRDRPPTSQLGQAYVARGNLLTLRDDPQDLVSASFEQAAAVMRAVGDLAGEGHALICLASSLRRTGDPRHALVAAERAAELFVAADDEPGQCAAALELGRLHLDTGDIDAAWTHVRRGLADARDSYHPRAVRNAVQLAGEIALHRDDLPTALALLTEATELSRPLGQTRPLNRALLYLSRAHAAAGDLAAALRTGEEALAVARTIDPPTEQRVLTWLRTLAPPG</sequence>
<evidence type="ECO:0000259" key="6">
    <source>
        <dbReference type="PROSITE" id="PS51755"/>
    </source>
</evidence>
<dbReference type="SUPFAM" id="SSF52540">
    <property type="entry name" value="P-loop containing nucleoside triphosphate hydrolases"/>
    <property type="match status" value="1"/>
</dbReference>
<keyword evidence="8" id="KW-1185">Reference proteome</keyword>
<dbReference type="InterPro" id="IPR016032">
    <property type="entry name" value="Sig_transdc_resp-reg_C-effctor"/>
</dbReference>
<dbReference type="PRINTS" id="PR00364">
    <property type="entry name" value="DISEASERSIST"/>
</dbReference>
<evidence type="ECO:0000256" key="4">
    <source>
        <dbReference type="ARBA" id="ARBA00023163"/>
    </source>
</evidence>
<dbReference type="GO" id="GO:0003677">
    <property type="term" value="F:DNA binding"/>
    <property type="evidence" value="ECO:0007669"/>
    <property type="project" value="UniProtKB-UniRule"/>
</dbReference>
<comment type="similarity">
    <text evidence="1">Belongs to the AfsR/DnrI/RedD regulatory family.</text>
</comment>
<dbReference type="PANTHER" id="PTHR35807">
    <property type="entry name" value="TRANSCRIPTIONAL REGULATOR REDD-RELATED"/>
    <property type="match status" value="1"/>
</dbReference>
<evidence type="ECO:0000313" key="7">
    <source>
        <dbReference type="EMBL" id="MBG6135927.1"/>
    </source>
</evidence>
<keyword evidence="2" id="KW-0805">Transcription regulation</keyword>
<dbReference type="Proteomes" id="UP000622552">
    <property type="component" value="Unassembled WGS sequence"/>
</dbReference>
<gene>
    <name evidence="7" type="ORF">IW245_002121</name>
</gene>
<dbReference type="Pfam" id="PF00486">
    <property type="entry name" value="Trans_reg_C"/>
    <property type="match status" value="1"/>
</dbReference>
<dbReference type="InterPro" id="IPR011990">
    <property type="entry name" value="TPR-like_helical_dom_sf"/>
</dbReference>
<keyword evidence="3 5" id="KW-0238">DNA-binding</keyword>
<feature type="DNA-binding region" description="OmpR/PhoB-type" evidence="5">
    <location>
        <begin position="1"/>
        <end position="91"/>
    </location>
</feature>
<dbReference type="RefSeq" id="WP_197002977.1">
    <property type="nucleotide sequence ID" value="NZ_BONS01000001.1"/>
</dbReference>
<dbReference type="CDD" id="cd15831">
    <property type="entry name" value="BTAD"/>
    <property type="match status" value="1"/>
</dbReference>
<dbReference type="InterPro" id="IPR027417">
    <property type="entry name" value="P-loop_NTPase"/>
</dbReference>
<dbReference type="EMBL" id="JADOUF010000001">
    <property type="protein sequence ID" value="MBG6135927.1"/>
    <property type="molecule type" value="Genomic_DNA"/>
</dbReference>
<dbReference type="PROSITE" id="PS51755">
    <property type="entry name" value="OMPR_PHOB"/>
    <property type="match status" value="1"/>
</dbReference>
<dbReference type="SMART" id="SM00862">
    <property type="entry name" value="Trans_reg_C"/>
    <property type="match status" value="1"/>
</dbReference>
<dbReference type="GO" id="GO:0000160">
    <property type="term" value="P:phosphorelay signal transduction system"/>
    <property type="evidence" value="ECO:0007669"/>
    <property type="project" value="InterPro"/>
</dbReference>
<feature type="domain" description="OmpR/PhoB-type" evidence="6">
    <location>
        <begin position="1"/>
        <end position="91"/>
    </location>
</feature>
<dbReference type="InterPro" id="IPR005158">
    <property type="entry name" value="BTAD"/>
</dbReference>
<comment type="caution">
    <text evidence="7">The sequence shown here is derived from an EMBL/GenBank/DDBJ whole genome shotgun (WGS) entry which is preliminary data.</text>
</comment>
<evidence type="ECO:0000256" key="1">
    <source>
        <dbReference type="ARBA" id="ARBA00005820"/>
    </source>
</evidence>
<dbReference type="Gene3D" id="1.10.10.10">
    <property type="entry name" value="Winged helix-like DNA-binding domain superfamily/Winged helix DNA-binding domain"/>
    <property type="match status" value="1"/>
</dbReference>
<dbReference type="InterPro" id="IPR036388">
    <property type="entry name" value="WH-like_DNA-bd_sf"/>
</dbReference>
<reference evidence="7" key="1">
    <citation type="submission" date="2020-11" db="EMBL/GenBank/DDBJ databases">
        <title>Sequencing the genomes of 1000 actinobacteria strains.</title>
        <authorList>
            <person name="Klenk H.-P."/>
        </authorList>
    </citation>
    <scope>NUCLEOTIDE SEQUENCE</scope>
    <source>
        <strain evidence="7">DSM 45356</strain>
    </source>
</reference>
<dbReference type="PANTHER" id="PTHR35807:SF1">
    <property type="entry name" value="TRANSCRIPTIONAL REGULATOR REDD"/>
    <property type="match status" value="1"/>
</dbReference>
<name>A0A8J7KP56_9ACTN</name>